<gene>
    <name evidence="3" type="ORF">THAPSDRAFT_23952</name>
</gene>
<organism evidence="3 4">
    <name type="scientific">Thalassiosira pseudonana</name>
    <name type="common">Marine diatom</name>
    <name type="synonym">Cyclotella nana</name>
    <dbReference type="NCBI Taxonomy" id="35128"/>
    <lineage>
        <taxon>Eukaryota</taxon>
        <taxon>Sar</taxon>
        <taxon>Stramenopiles</taxon>
        <taxon>Ochrophyta</taxon>
        <taxon>Bacillariophyta</taxon>
        <taxon>Coscinodiscophyceae</taxon>
        <taxon>Thalassiosirophycidae</taxon>
        <taxon>Thalassiosirales</taxon>
        <taxon>Thalassiosiraceae</taxon>
        <taxon>Thalassiosira</taxon>
    </lineage>
</organism>
<dbReference type="KEGG" id="tps:THAPSDRAFT_23952"/>
<feature type="compositionally biased region" description="Polar residues" evidence="2">
    <location>
        <begin position="23"/>
        <end position="43"/>
    </location>
</feature>
<proteinExistence type="predicted"/>
<feature type="compositionally biased region" description="Basic and acidic residues" evidence="2">
    <location>
        <begin position="361"/>
        <end position="384"/>
    </location>
</feature>
<keyword evidence="1" id="KW-0175">Coiled coil</keyword>
<feature type="region of interest" description="Disordered" evidence="2">
    <location>
        <begin position="67"/>
        <end position="116"/>
    </location>
</feature>
<reference evidence="3 4" key="1">
    <citation type="journal article" date="2004" name="Science">
        <title>The genome of the diatom Thalassiosira pseudonana: ecology, evolution, and metabolism.</title>
        <authorList>
            <person name="Armbrust E.V."/>
            <person name="Berges J.A."/>
            <person name="Bowler C."/>
            <person name="Green B.R."/>
            <person name="Martinez D."/>
            <person name="Putnam N.H."/>
            <person name="Zhou S."/>
            <person name="Allen A.E."/>
            <person name="Apt K.E."/>
            <person name="Bechner M."/>
            <person name="Brzezinski M.A."/>
            <person name="Chaal B.K."/>
            <person name="Chiovitti A."/>
            <person name="Davis A.K."/>
            <person name="Demarest M.S."/>
            <person name="Detter J.C."/>
            <person name="Glavina T."/>
            <person name="Goodstein D."/>
            <person name="Hadi M.Z."/>
            <person name="Hellsten U."/>
            <person name="Hildebrand M."/>
            <person name="Jenkins B.D."/>
            <person name="Jurka J."/>
            <person name="Kapitonov V.V."/>
            <person name="Kroger N."/>
            <person name="Lau W.W."/>
            <person name="Lane T.W."/>
            <person name="Larimer F.W."/>
            <person name="Lippmeier J.C."/>
            <person name="Lucas S."/>
            <person name="Medina M."/>
            <person name="Montsant A."/>
            <person name="Obornik M."/>
            <person name="Parker M.S."/>
            <person name="Palenik B."/>
            <person name="Pazour G.J."/>
            <person name="Richardson P.M."/>
            <person name="Rynearson T.A."/>
            <person name="Saito M.A."/>
            <person name="Schwartz D.C."/>
            <person name="Thamatrakoln K."/>
            <person name="Valentin K."/>
            <person name="Vardi A."/>
            <person name="Wilkerson F.P."/>
            <person name="Rokhsar D.S."/>
        </authorList>
    </citation>
    <scope>NUCLEOTIDE SEQUENCE [LARGE SCALE GENOMIC DNA]</scope>
    <source>
        <strain evidence="3 4">CCMP1335</strain>
    </source>
</reference>
<dbReference type="EMBL" id="CM000645">
    <property type="protein sequence ID" value="EED90407.1"/>
    <property type="molecule type" value="Genomic_DNA"/>
</dbReference>
<feature type="region of interest" description="Disordered" evidence="2">
    <location>
        <begin position="322"/>
        <end position="431"/>
    </location>
</feature>
<sequence length="675" mass="72190">MGTAEDSGKPLLVTPQKPKGQEVSANNTLQNHKQMQSLMSNGDMQQLVAQPQQAVAVMGQQQGAQQVMVQVQNEQHQRRPSSSSLHSSNQNSPVPMPPSTHQQPQMSSMQASHPSAQNLQQLQMPVLGAQMFQHQPSQQMAMQTNQLFVTDQHMHQQFIGQPHQQFNTSPLTQDHASVPQNPNQIMQQQQQQPVLTNYQPQMMTAEQMAQNMQQQMYQQPMATMQGVPVMYQNAQMPSNQSIPSQTDSAPGSPSDVVKRGRFRVSKGAKSLKNLVEAAASDVNATSDTDATKNTVCGINKEHEHATPVPPPAAEGKKKGRFIVKTGGSPVGAPGGGKPPVPVPKAPEATNAKSSVAAESASKPKTEQTLEVKDTTKPTSKKEAADDNPTVEKLPRKNSFDSAASSVAGTAPKPTQADATSSTKKKGRFVVKTGGNSTDGTVIASACGGGNVAGGHVQQHSDGSINPAISPTPSMLSTSYQPQQQMPTQQYVQPTQQLTGTIPMPMAMPAVPMPSVSSTQTLGLVDVNGQIMVVSAPILAAPTLNLQQTPQPLPQQSMSNGMQIGVQSQLHLPSQAPIPAEVNQQQQPQTQQPRVGKEAATSTTKKPTIPIKPSVGTRGAPNGRLLGAGGVGKVLHYLDSVRHEVVEAESRLTTLQTDNRFLREKNKELETKNSRL</sequence>
<accession>B8C805</accession>
<feature type="compositionally biased region" description="Polar residues" evidence="2">
    <location>
        <begin position="99"/>
        <end position="116"/>
    </location>
</feature>
<evidence type="ECO:0000256" key="2">
    <source>
        <dbReference type="SAM" id="MobiDB-lite"/>
    </source>
</evidence>
<dbReference type="HOGENOM" id="CLU_407495_0_0_1"/>
<evidence type="ECO:0000313" key="3">
    <source>
        <dbReference type="EMBL" id="EED90407.1"/>
    </source>
</evidence>
<protein>
    <submittedName>
        <fullName evidence="3">Uncharacterized protein</fullName>
    </submittedName>
</protein>
<dbReference type="GeneID" id="7443514"/>
<feature type="non-terminal residue" evidence="3">
    <location>
        <position position="1"/>
    </location>
</feature>
<feature type="region of interest" description="Disordered" evidence="2">
    <location>
        <begin position="579"/>
        <end position="623"/>
    </location>
</feature>
<feature type="region of interest" description="Disordered" evidence="2">
    <location>
        <begin position="237"/>
        <end position="256"/>
    </location>
</feature>
<dbReference type="PaxDb" id="35128-Thaps23952"/>
<feature type="compositionally biased region" description="Polar residues" evidence="2">
    <location>
        <begin position="237"/>
        <end position="251"/>
    </location>
</feature>
<feature type="region of interest" description="Disordered" evidence="2">
    <location>
        <begin position="1"/>
        <end position="43"/>
    </location>
</feature>
<dbReference type="InParanoid" id="B8C805"/>
<evidence type="ECO:0000313" key="4">
    <source>
        <dbReference type="Proteomes" id="UP000001449"/>
    </source>
</evidence>
<dbReference type="RefSeq" id="XP_002292432.1">
    <property type="nucleotide sequence ID" value="XM_002292396.1"/>
</dbReference>
<dbReference type="eggNOG" id="ENOG502SW74">
    <property type="taxonomic scope" value="Eukaryota"/>
</dbReference>
<dbReference type="AlphaFoldDB" id="B8C805"/>
<feature type="compositionally biased region" description="Low complexity" evidence="2">
    <location>
        <begin position="583"/>
        <end position="592"/>
    </location>
</feature>
<name>B8C805_THAPS</name>
<feature type="compositionally biased region" description="Low complexity" evidence="2">
    <location>
        <begin position="80"/>
        <end position="93"/>
    </location>
</feature>
<keyword evidence="4" id="KW-1185">Reference proteome</keyword>
<evidence type="ECO:0000256" key="1">
    <source>
        <dbReference type="SAM" id="Coils"/>
    </source>
</evidence>
<feature type="compositionally biased region" description="Low complexity" evidence="2">
    <location>
        <begin position="600"/>
        <end position="613"/>
    </location>
</feature>
<feature type="compositionally biased region" description="Low complexity" evidence="2">
    <location>
        <begin position="351"/>
        <end position="360"/>
    </location>
</feature>
<reference evidence="3 4" key="2">
    <citation type="journal article" date="2008" name="Nature">
        <title>The Phaeodactylum genome reveals the evolutionary history of diatom genomes.</title>
        <authorList>
            <person name="Bowler C."/>
            <person name="Allen A.E."/>
            <person name="Badger J.H."/>
            <person name="Grimwood J."/>
            <person name="Jabbari K."/>
            <person name="Kuo A."/>
            <person name="Maheswari U."/>
            <person name="Martens C."/>
            <person name="Maumus F."/>
            <person name="Otillar R.P."/>
            <person name="Rayko E."/>
            <person name="Salamov A."/>
            <person name="Vandepoele K."/>
            <person name="Beszteri B."/>
            <person name="Gruber A."/>
            <person name="Heijde M."/>
            <person name="Katinka M."/>
            <person name="Mock T."/>
            <person name="Valentin K."/>
            <person name="Verret F."/>
            <person name="Berges J.A."/>
            <person name="Brownlee C."/>
            <person name="Cadoret J.P."/>
            <person name="Chiovitti A."/>
            <person name="Choi C.J."/>
            <person name="Coesel S."/>
            <person name="De Martino A."/>
            <person name="Detter J.C."/>
            <person name="Durkin C."/>
            <person name="Falciatore A."/>
            <person name="Fournet J."/>
            <person name="Haruta M."/>
            <person name="Huysman M.J."/>
            <person name="Jenkins B.D."/>
            <person name="Jiroutova K."/>
            <person name="Jorgensen R.E."/>
            <person name="Joubert Y."/>
            <person name="Kaplan A."/>
            <person name="Kroger N."/>
            <person name="Kroth P.G."/>
            <person name="La Roche J."/>
            <person name="Lindquist E."/>
            <person name="Lommer M."/>
            <person name="Martin-Jezequel V."/>
            <person name="Lopez P.J."/>
            <person name="Lucas S."/>
            <person name="Mangogna M."/>
            <person name="McGinnis K."/>
            <person name="Medlin L.K."/>
            <person name="Montsant A."/>
            <person name="Oudot-Le Secq M.P."/>
            <person name="Napoli C."/>
            <person name="Obornik M."/>
            <person name="Parker M.S."/>
            <person name="Petit J.L."/>
            <person name="Porcel B.M."/>
            <person name="Poulsen N."/>
            <person name="Robison M."/>
            <person name="Rychlewski L."/>
            <person name="Rynearson T.A."/>
            <person name="Schmutz J."/>
            <person name="Shapiro H."/>
            <person name="Siaut M."/>
            <person name="Stanley M."/>
            <person name="Sussman M.R."/>
            <person name="Taylor A.R."/>
            <person name="Vardi A."/>
            <person name="von Dassow P."/>
            <person name="Vyverman W."/>
            <person name="Willis A."/>
            <person name="Wyrwicz L.S."/>
            <person name="Rokhsar D.S."/>
            <person name="Weissenbach J."/>
            <person name="Armbrust E.V."/>
            <person name="Green B.R."/>
            <person name="Van de Peer Y."/>
            <person name="Grigoriev I.V."/>
        </authorList>
    </citation>
    <scope>NUCLEOTIDE SEQUENCE [LARGE SCALE GENOMIC DNA]</scope>
    <source>
        <strain evidence="3 4">CCMP1335</strain>
    </source>
</reference>
<dbReference type="Proteomes" id="UP000001449">
    <property type="component" value="Chromosome 9"/>
</dbReference>
<feature type="coiled-coil region" evidence="1">
    <location>
        <begin position="637"/>
        <end position="671"/>
    </location>
</feature>